<sequence>MNATTPIDTLRNKLLTPVPEQALQKRDGPGGRKYHYVDGDFAAATLNELFGFENVSVEVIESKQVLDRKYTQKKGGNAVKNRETGQYEASRVIETPYIEVVYAATVRIELDVDGKKVVRDGSGTCSANGPCDDSTAVAKIFEMAIKGAETDALKRAAKKFGPRLGLSLDINGKQLYATMSEDALLEDSYREGNSEEQPQPAAAQTTQTPAKQAPRSAQELEREARAQAGQQPAQQATQAGTGQPARTASSQPTAQGQARPPQGQTQQARPAPAPQQTPPAAQQPRPAQQQAATRPQSQAQPQPQNPTTPASSQARPNGSANPAGNGQARTIAEVEPTEEQLKMLDSTGWTAQFKALNSKLQGTSTQDQVVDIIKKMKVYRPLMQVGEDFAESCEKRMIELIQAHAQKINVNVQAALFAEEQAHHEPDVPF</sequence>
<evidence type="ECO:0008006" key="8">
    <source>
        <dbReference type="Google" id="ProtNLM"/>
    </source>
</evidence>
<keyword evidence="3" id="KW-0233">DNA recombination</keyword>
<evidence type="ECO:0000313" key="6">
    <source>
        <dbReference type="EMBL" id="MPR23878.1"/>
    </source>
</evidence>
<name>A0A5N7MB14_9HYPH</name>
<reference evidence="6 7" key="1">
    <citation type="journal article" date="2019" name="Syst. Appl. Microbiol.">
        <title>Microvirga tunisiensis sp. nov., a root nodule symbiotic bacterium isolated from Lupinus micranthus and L. luteus grown in Northern Tunisia.</title>
        <authorList>
            <person name="Msaddak A."/>
            <person name="Rejili M."/>
            <person name="Duran D."/>
            <person name="Mars M."/>
            <person name="Palacios J.M."/>
            <person name="Ruiz-Argueso T."/>
            <person name="Rey L."/>
            <person name="Imperial J."/>
        </authorList>
    </citation>
    <scope>NUCLEOTIDE SEQUENCE [LARGE SCALE GENOMIC DNA]</scope>
    <source>
        <strain evidence="6 7">Lmie10</strain>
    </source>
</reference>
<dbReference type="Pfam" id="PF04098">
    <property type="entry name" value="Rad52_Rad22"/>
    <property type="match status" value="1"/>
</dbReference>
<comment type="caution">
    <text evidence="6">The sequence shown here is derived from an EMBL/GenBank/DDBJ whole genome shotgun (WGS) entry which is preliminary data.</text>
</comment>
<dbReference type="GO" id="GO:0045002">
    <property type="term" value="P:double-strand break repair via single-strand annealing"/>
    <property type="evidence" value="ECO:0007669"/>
    <property type="project" value="TreeGrafter"/>
</dbReference>
<dbReference type="Proteomes" id="UP000403266">
    <property type="component" value="Unassembled WGS sequence"/>
</dbReference>
<feature type="compositionally biased region" description="Low complexity" evidence="5">
    <location>
        <begin position="278"/>
        <end position="313"/>
    </location>
</feature>
<dbReference type="PANTHER" id="PTHR12132:SF1">
    <property type="entry name" value="DNA REPAIR PROTEIN RAD52 HOMOLOG"/>
    <property type="match status" value="1"/>
</dbReference>
<dbReference type="AlphaFoldDB" id="A0A5N7MB14"/>
<dbReference type="SUPFAM" id="SSF54768">
    <property type="entry name" value="dsRNA-binding domain-like"/>
    <property type="match status" value="1"/>
</dbReference>
<protein>
    <recommendedName>
        <fullName evidence="8">DNA repair protein</fullName>
    </recommendedName>
</protein>
<evidence type="ECO:0000256" key="4">
    <source>
        <dbReference type="ARBA" id="ARBA00023204"/>
    </source>
</evidence>
<proteinExistence type="inferred from homology"/>
<keyword evidence="4" id="KW-0234">DNA repair</keyword>
<accession>A0A5N7MB14</accession>
<evidence type="ECO:0000256" key="2">
    <source>
        <dbReference type="ARBA" id="ARBA00022763"/>
    </source>
</evidence>
<comment type="similarity">
    <text evidence="1">Belongs to the RAD52 family.</text>
</comment>
<organism evidence="6 7">
    <name type="scientific">Microvirga tunisiensis</name>
    <dbReference type="NCBI Taxonomy" id="2108360"/>
    <lineage>
        <taxon>Bacteria</taxon>
        <taxon>Pseudomonadati</taxon>
        <taxon>Pseudomonadota</taxon>
        <taxon>Alphaproteobacteria</taxon>
        <taxon>Hyphomicrobiales</taxon>
        <taxon>Methylobacteriaceae</taxon>
        <taxon>Microvirga</taxon>
    </lineage>
</organism>
<evidence type="ECO:0000313" key="7">
    <source>
        <dbReference type="Proteomes" id="UP000403266"/>
    </source>
</evidence>
<dbReference type="InterPro" id="IPR007232">
    <property type="entry name" value="Rad52_Rad59_Rad22"/>
</dbReference>
<gene>
    <name evidence="6" type="ORF">FS320_01235</name>
</gene>
<dbReference type="EMBL" id="VOSK01000001">
    <property type="protein sequence ID" value="MPR23878.1"/>
    <property type="molecule type" value="Genomic_DNA"/>
</dbReference>
<dbReference type="GO" id="GO:0000724">
    <property type="term" value="P:double-strand break repair via homologous recombination"/>
    <property type="evidence" value="ECO:0007669"/>
    <property type="project" value="TreeGrafter"/>
</dbReference>
<feature type="compositionally biased region" description="Low complexity" evidence="5">
    <location>
        <begin position="226"/>
        <end position="270"/>
    </location>
</feature>
<evidence type="ECO:0000256" key="5">
    <source>
        <dbReference type="SAM" id="MobiDB-lite"/>
    </source>
</evidence>
<dbReference type="Gene3D" id="3.30.390.80">
    <property type="entry name" value="DNA repair protein Rad52/59/22"/>
    <property type="match status" value="1"/>
</dbReference>
<feature type="compositionally biased region" description="Polar residues" evidence="5">
    <location>
        <begin position="314"/>
        <end position="327"/>
    </location>
</feature>
<keyword evidence="7" id="KW-1185">Reference proteome</keyword>
<feature type="region of interest" description="Disordered" evidence="5">
    <location>
        <begin position="188"/>
        <end position="327"/>
    </location>
</feature>
<dbReference type="GO" id="GO:0006312">
    <property type="term" value="P:mitotic recombination"/>
    <property type="evidence" value="ECO:0007669"/>
    <property type="project" value="TreeGrafter"/>
</dbReference>
<keyword evidence="2" id="KW-0227">DNA damage</keyword>
<dbReference type="InterPro" id="IPR041247">
    <property type="entry name" value="Rad52_fam"/>
</dbReference>
<evidence type="ECO:0000256" key="1">
    <source>
        <dbReference type="ARBA" id="ARBA00006638"/>
    </source>
</evidence>
<dbReference type="RefSeq" id="WP_152708775.1">
    <property type="nucleotide sequence ID" value="NZ_VOSJ01000001.1"/>
</dbReference>
<dbReference type="PANTHER" id="PTHR12132">
    <property type="entry name" value="DNA REPAIR AND RECOMBINATION PROTEIN RAD52, RAD59"/>
    <property type="match status" value="1"/>
</dbReference>
<evidence type="ECO:0000256" key="3">
    <source>
        <dbReference type="ARBA" id="ARBA00023172"/>
    </source>
</evidence>
<dbReference type="InterPro" id="IPR042525">
    <property type="entry name" value="Rad52_Rad59_Rad22_sf"/>
</dbReference>
<feature type="compositionally biased region" description="Low complexity" evidence="5">
    <location>
        <begin position="197"/>
        <end position="214"/>
    </location>
</feature>